<dbReference type="GO" id="GO:0004479">
    <property type="term" value="F:methionyl-tRNA formyltransferase activity"/>
    <property type="evidence" value="ECO:0007669"/>
    <property type="project" value="TreeGrafter"/>
</dbReference>
<evidence type="ECO:0000256" key="1">
    <source>
        <dbReference type="SAM" id="MobiDB-lite"/>
    </source>
</evidence>
<gene>
    <name evidence="4" type="ORF">SAMN04489841_0510</name>
</gene>
<evidence type="ECO:0000313" key="5">
    <source>
        <dbReference type="Proteomes" id="UP000199114"/>
    </source>
</evidence>
<reference evidence="5" key="1">
    <citation type="submission" date="2016-10" db="EMBL/GenBank/DDBJ databases">
        <authorList>
            <person name="Varghese N."/>
            <person name="Submissions S."/>
        </authorList>
    </citation>
    <scope>NUCLEOTIDE SEQUENCE [LARGE SCALE GENOMIC DNA]</scope>
    <source>
        <strain evidence="5">DSM 25055</strain>
    </source>
</reference>
<dbReference type="Gene3D" id="3.40.50.12230">
    <property type="match status" value="1"/>
</dbReference>
<dbReference type="Pfam" id="PF02911">
    <property type="entry name" value="Formyl_trans_C"/>
    <property type="match status" value="1"/>
</dbReference>
<dbReference type="GO" id="GO:0005829">
    <property type="term" value="C:cytosol"/>
    <property type="evidence" value="ECO:0007669"/>
    <property type="project" value="TreeGrafter"/>
</dbReference>
<protein>
    <submittedName>
        <fullName evidence="4">UDP-4-amino-4-deoxy-L-arabinose formyltransferase / UDP-glucuronic acid dehydrogenase (UDP-4-keto-hexauronic acid decarboxylating)</fullName>
    </submittedName>
</protein>
<dbReference type="RefSeq" id="WP_090612851.1">
    <property type="nucleotide sequence ID" value="NZ_FOFD01000001.1"/>
</dbReference>
<accession>A0A1H9APA3</accession>
<evidence type="ECO:0000259" key="3">
    <source>
        <dbReference type="Pfam" id="PF02911"/>
    </source>
</evidence>
<dbReference type="AlphaFoldDB" id="A0A1H9APA3"/>
<evidence type="ECO:0000259" key="2">
    <source>
        <dbReference type="Pfam" id="PF00551"/>
    </source>
</evidence>
<dbReference type="InterPro" id="IPR002376">
    <property type="entry name" value="Formyl_transf_N"/>
</dbReference>
<feature type="region of interest" description="Disordered" evidence="1">
    <location>
        <begin position="319"/>
        <end position="343"/>
    </location>
</feature>
<feature type="domain" description="Formyl transferase N-terminal" evidence="2">
    <location>
        <begin position="89"/>
        <end position="194"/>
    </location>
</feature>
<dbReference type="InterPro" id="IPR036477">
    <property type="entry name" value="Formyl_transf_N_sf"/>
</dbReference>
<feature type="domain" description="Formyl transferase C-terminal" evidence="3">
    <location>
        <begin position="222"/>
        <end position="309"/>
    </location>
</feature>
<name>A0A1H9APA3_9EURY</name>
<dbReference type="InterPro" id="IPR011034">
    <property type="entry name" value="Formyl_transferase-like_C_sf"/>
</dbReference>
<keyword evidence="4" id="KW-0808">Transferase</keyword>
<keyword evidence="5" id="KW-1185">Reference proteome</keyword>
<dbReference type="Proteomes" id="UP000199114">
    <property type="component" value="Unassembled WGS sequence"/>
</dbReference>
<dbReference type="SUPFAM" id="SSF53328">
    <property type="entry name" value="Formyltransferase"/>
    <property type="match status" value="1"/>
</dbReference>
<dbReference type="EMBL" id="FOFD01000001">
    <property type="protein sequence ID" value="SEP78606.1"/>
    <property type="molecule type" value="Genomic_DNA"/>
</dbReference>
<evidence type="ECO:0000313" key="4">
    <source>
        <dbReference type="EMBL" id="SEP78606.1"/>
    </source>
</evidence>
<sequence length="343" mass="38510">MTSTPIETDDEPIQNPTVAFASCTDAGFDLFRYVHEELVPIDELVSLTPAQGERHDVCSYYDHAEYAAEHDVQVYYPETYGMDDGDVDHFVDLDADLLLVHGWQRLIPGDVLETFTRGALGLHGSAFGLPKGRGRSPMNWSLIEGLDRFLLSVMHLDEGADSGDVVATKKFDINRHDTIQSLYHKLVMTGEQLFDEILFDVLAGTAEFDTQRAEPTYYPKRNPEDGAIHWDDPTETVYNLVRAVARPYPGAFTEHDGTRVTIWEAQPFSSDLLLDERPGTIVQVFRASEQFVVKTCDGTLLVTDWEAEGWEPERGLVLESLPNESIDSPNRVDRPDQEDSLTG</sequence>
<dbReference type="PANTHER" id="PTHR11138:SF5">
    <property type="entry name" value="METHIONYL-TRNA FORMYLTRANSFERASE, MITOCHONDRIAL"/>
    <property type="match status" value="1"/>
</dbReference>
<dbReference type="PANTHER" id="PTHR11138">
    <property type="entry name" value="METHIONYL-TRNA FORMYLTRANSFERASE"/>
    <property type="match status" value="1"/>
</dbReference>
<dbReference type="STRING" id="1186196.SAMN04489841_0510"/>
<dbReference type="CDD" id="cd08702">
    <property type="entry name" value="Arna_FMT_C"/>
    <property type="match status" value="1"/>
</dbReference>
<proteinExistence type="predicted"/>
<dbReference type="SUPFAM" id="SSF50486">
    <property type="entry name" value="FMT C-terminal domain-like"/>
    <property type="match status" value="1"/>
</dbReference>
<dbReference type="InterPro" id="IPR005793">
    <property type="entry name" value="Formyl_trans_C"/>
</dbReference>
<dbReference type="Pfam" id="PF00551">
    <property type="entry name" value="Formyl_trans_N"/>
    <property type="match status" value="1"/>
</dbReference>
<organism evidence="4 5">
    <name type="scientific">Natrinema salaciae</name>
    <dbReference type="NCBI Taxonomy" id="1186196"/>
    <lineage>
        <taxon>Archaea</taxon>
        <taxon>Methanobacteriati</taxon>
        <taxon>Methanobacteriota</taxon>
        <taxon>Stenosarchaea group</taxon>
        <taxon>Halobacteria</taxon>
        <taxon>Halobacteriales</taxon>
        <taxon>Natrialbaceae</taxon>
        <taxon>Natrinema</taxon>
    </lineage>
</organism>
<dbReference type="OrthoDB" id="199806at2157"/>